<accession>A0A364NDN1</accession>
<dbReference type="Gene3D" id="3.30.710.10">
    <property type="entry name" value="Potassium Channel Kv1.1, Chain A"/>
    <property type="match status" value="1"/>
</dbReference>
<dbReference type="PANTHER" id="PTHR47843">
    <property type="entry name" value="BTB DOMAIN-CONTAINING PROTEIN-RELATED"/>
    <property type="match status" value="1"/>
</dbReference>
<keyword evidence="3" id="KW-1185">Reference proteome</keyword>
<evidence type="ECO:0000313" key="2">
    <source>
        <dbReference type="EMBL" id="RAR15372.1"/>
    </source>
</evidence>
<name>A0A364NDN1_STELY</name>
<feature type="region of interest" description="Disordered" evidence="1">
    <location>
        <begin position="62"/>
        <end position="87"/>
    </location>
</feature>
<dbReference type="STRING" id="183478.A0A364NDN1"/>
<sequence length="263" mass="29263">MDAPMIELKSALASSTFFEGACRGGFREAETGVVDLSEDDAEAVEHMVHYFYHMDYLSKKPLSRRSSQRSNRPISPRSSRFARQGPPKKLNFAHIEDPLLALVAAANNAMPMTPPPEEPTFQNIDPSAKLPDTPMADQFFEDDDLESVHSEPEFDVETTHLVTHAKVYAIAEKYGIAGLKALARSKFADQVDLHLSSAEFPVACQEAYESTFHTDRGLRDVIIQTFRANPSLSLRPDVEMVVRETPGLAFELFRMASGLPVFS</sequence>
<evidence type="ECO:0000256" key="1">
    <source>
        <dbReference type="SAM" id="MobiDB-lite"/>
    </source>
</evidence>
<dbReference type="CDD" id="cd18186">
    <property type="entry name" value="BTB_POZ_ZBTB_KLHL-like"/>
    <property type="match status" value="1"/>
</dbReference>
<protein>
    <submittedName>
        <fullName evidence="2">Btb poz domain-containing protein</fullName>
    </submittedName>
</protein>
<reference evidence="3" key="1">
    <citation type="submission" date="2018-05" db="EMBL/GenBank/DDBJ databases">
        <title>Draft genome sequence of Stemphylium lycopersici strain CIDEFI 213.</title>
        <authorList>
            <person name="Medina R."/>
            <person name="Franco M.E.E."/>
            <person name="Lucentini C.G."/>
            <person name="Saparrat M.C.N."/>
            <person name="Balatti P.A."/>
        </authorList>
    </citation>
    <scope>NUCLEOTIDE SEQUENCE [LARGE SCALE GENOMIC DNA]</scope>
    <source>
        <strain evidence="3">CIDEFI 213</strain>
    </source>
</reference>
<evidence type="ECO:0000313" key="3">
    <source>
        <dbReference type="Proteomes" id="UP000249619"/>
    </source>
</evidence>
<feature type="compositionally biased region" description="Low complexity" evidence="1">
    <location>
        <begin position="68"/>
        <end position="79"/>
    </location>
</feature>
<gene>
    <name evidence="2" type="ORF">DDE83_001201</name>
</gene>
<dbReference type="EMBL" id="QGDH01000012">
    <property type="protein sequence ID" value="RAR15372.1"/>
    <property type="molecule type" value="Genomic_DNA"/>
</dbReference>
<dbReference type="SUPFAM" id="SSF54695">
    <property type="entry name" value="POZ domain"/>
    <property type="match status" value="1"/>
</dbReference>
<dbReference type="AlphaFoldDB" id="A0A364NDN1"/>
<organism evidence="2 3">
    <name type="scientific">Stemphylium lycopersici</name>
    <name type="common">Tomato gray leaf spot disease fungus</name>
    <name type="synonym">Thyrospora lycopersici</name>
    <dbReference type="NCBI Taxonomy" id="183478"/>
    <lineage>
        <taxon>Eukaryota</taxon>
        <taxon>Fungi</taxon>
        <taxon>Dikarya</taxon>
        <taxon>Ascomycota</taxon>
        <taxon>Pezizomycotina</taxon>
        <taxon>Dothideomycetes</taxon>
        <taxon>Pleosporomycetidae</taxon>
        <taxon>Pleosporales</taxon>
        <taxon>Pleosporineae</taxon>
        <taxon>Pleosporaceae</taxon>
        <taxon>Stemphylium</taxon>
    </lineage>
</organism>
<dbReference type="PANTHER" id="PTHR47843:SF5">
    <property type="entry name" value="BTB_POZ DOMAIN PROTEIN"/>
    <property type="match status" value="1"/>
</dbReference>
<dbReference type="InterPro" id="IPR011333">
    <property type="entry name" value="SKP1/BTB/POZ_sf"/>
</dbReference>
<comment type="caution">
    <text evidence="2">The sequence shown here is derived from an EMBL/GenBank/DDBJ whole genome shotgun (WGS) entry which is preliminary data.</text>
</comment>
<proteinExistence type="predicted"/>
<dbReference type="OrthoDB" id="6359816at2759"/>
<dbReference type="Proteomes" id="UP000249619">
    <property type="component" value="Unassembled WGS sequence"/>
</dbReference>